<evidence type="ECO:0008006" key="3">
    <source>
        <dbReference type="Google" id="ProtNLM"/>
    </source>
</evidence>
<dbReference type="InterPro" id="IPR002636">
    <property type="entry name" value="DUF29"/>
</dbReference>
<dbReference type="AlphaFoldDB" id="A0A521G4M8"/>
<dbReference type="EMBL" id="NQJD01000002">
    <property type="protein sequence ID" value="TAA75943.1"/>
    <property type="molecule type" value="Genomic_DNA"/>
</dbReference>
<keyword evidence="2" id="KW-1185">Reference proteome</keyword>
<gene>
    <name evidence="1" type="ORF">CDV28_10265</name>
</gene>
<protein>
    <recommendedName>
        <fullName evidence="3">DUF29 domain-containing protein</fullName>
    </recommendedName>
</protein>
<dbReference type="PANTHER" id="PTHR34235">
    <property type="entry name" value="SLR1203 PROTEIN-RELATED"/>
    <property type="match status" value="1"/>
</dbReference>
<sequence>MSSTSLYEIDSYAWAMRNARLLRERCADELDFEHLADEIESMGAREKRELQSRLEVLIAHLLKLNYLNVLLAQNERGWKLTVREQRRRIAECLSDSPSLQAHLAACAERAYSYAVDSIVRQIGVDESILPDSCPYTLEQILDNTFYP</sequence>
<dbReference type="PANTHER" id="PTHR34235:SF4">
    <property type="entry name" value="SLR0291 PROTEIN"/>
    <property type="match status" value="1"/>
</dbReference>
<dbReference type="Proteomes" id="UP000316238">
    <property type="component" value="Unassembled WGS sequence"/>
</dbReference>
<evidence type="ECO:0000313" key="1">
    <source>
        <dbReference type="EMBL" id="TAA75943.1"/>
    </source>
</evidence>
<accession>A0A521G4M8</accession>
<organism evidence="1 2">
    <name type="scientific">Candidatus Electronema aureum</name>
    <dbReference type="NCBI Taxonomy" id="2005002"/>
    <lineage>
        <taxon>Bacteria</taxon>
        <taxon>Pseudomonadati</taxon>
        <taxon>Thermodesulfobacteriota</taxon>
        <taxon>Desulfobulbia</taxon>
        <taxon>Desulfobulbales</taxon>
        <taxon>Desulfobulbaceae</taxon>
        <taxon>Candidatus Electronema</taxon>
    </lineage>
</organism>
<proteinExistence type="predicted"/>
<evidence type="ECO:0000313" key="2">
    <source>
        <dbReference type="Proteomes" id="UP000316238"/>
    </source>
</evidence>
<comment type="caution">
    <text evidence="1">The sequence shown here is derived from an EMBL/GenBank/DDBJ whole genome shotgun (WGS) entry which is preliminary data.</text>
</comment>
<reference evidence="1" key="1">
    <citation type="submission" date="2017-07" db="EMBL/GenBank/DDBJ databases">
        <title>The cable genome - Insights into the physiology and evolution of filamentous bacteria capable of sulfide oxidation via long distance electron transfer.</title>
        <authorList>
            <person name="Thorup C."/>
            <person name="Bjerg J.T."/>
            <person name="Schreiber L."/>
            <person name="Nielsen L.P."/>
            <person name="Kjeldsen K.U."/>
            <person name="Boesen T."/>
            <person name="Boggild A."/>
            <person name="Meysman F."/>
            <person name="Geelhoed J."/>
            <person name="Schramm A."/>
        </authorList>
    </citation>
    <scope>NUCLEOTIDE SEQUENCE [LARGE SCALE GENOMIC DNA]</scope>
    <source>
        <strain evidence="1">GS</strain>
    </source>
</reference>
<dbReference type="Pfam" id="PF01724">
    <property type="entry name" value="DUF29"/>
    <property type="match status" value="1"/>
</dbReference>
<dbReference type="Gene3D" id="1.20.1220.20">
    <property type="entry name" value="Uncharcterised protein PF01724"/>
    <property type="match status" value="1"/>
</dbReference>
<name>A0A521G4M8_9BACT</name>